<dbReference type="AlphaFoldDB" id="A0A811VEV5"/>
<reference evidence="1" key="1">
    <citation type="submission" date="2020-11" db="EMBL/GenBank/DDBJ databases">
        <authorList>
            <person name="Whitehead M."/>
        </authorList>
    </citation>
    <scope>NUCLEOTIDE SEQUENCE</scope>
    <source>
        <strain evidence="1">EGII</strain>
    </source>
</reference>
<accession>A0A811VEV5</accession>
<dbReference type="EMBL" id="CAJHJT010000056">
    <property type="protein sequence ID" value="CAD7012723.1"/>
    <property type="molecule type" value="Genomic_DNA"/>
</dbReference>
<comment type="caution">
    <text evidence="1">The sequence shown here is derived from an EMBL/GenBank/DDBJ whole genome shotgun (WGS) entry which is preliminary data.</text>
</comment>
<dbReference type="Proteomes" id="UP000606786">
    <property type="component" value="Unassembled WGS sequence"/>
</dbReference>
<proteinExistence type="predicted"/>
<gene>
    <name evidence="1" type="ORF">CCAP1982_LOCUS20828</name>
</gene>
<sequence length="57" mass="6012">MAQKKPSCSRQWCAAAATTTTTTPLLLPPLLSATSSSYTTLTAGWKLVALQRGEVVC</sequence>
<feature type="non-terminal residue" evidence="1">
    <location>
        <position position="57"/>
    </location>
</feature>
<protein>
    <submittedName>
        <fullName evidence="1">(Mediterranean fruit fly) hypothetical protein</fullName>
    </submittedName>
</protein>
<keyword evidence="2" id="KW-1185">Reference proteome</keyword>
<name>A0A811VEV5_CERCA</name>
<organism evidence="1 2">
    <name type="scientific">Ceratitis capitata</name>
    <name type="common">Mediterranean fruit fly</name>
    <name type="synonym">Tephritis capitata</name>
    <dbReference type="NCBI Taxonomy" id="7213"/>
    <lineage>
        <taxon>Eukaryota</taxon>
        <taxon>Metazoa</taxon>
        <taxon>Ecdysozoa</taxon>
        <taxon>Arthropoda</taxon>
        <taxon>Hexapoda</taxon>
        <taxon>Insecta</taxon>
        <taxon>Pterygota</taxon>
        <taxon>Neoptera</taxon>
        <taxon>Endopterygota</taxon>
        <taxon>Diptera</taxon>
        <taxon>Brachycera</taxon>
        <taxon>Muscomorpha</taxon>
        <taxon>Tephritoidea</taxon>
        <taxon>Tephritidae</taxon>
        <taxon>Ceratitis</taxon>
        <taxon>Ceratitis</taxon>
    </lineage>
</organism>
<evidence type="ECO:0000313" key="2">
    <source>
        <dbReference type="Proteomes" id="UP000606786"/>
    </source>
</evidence>
<evidence type="ECO:0000313" key="1">
    <source>
        <dbReference type="EMBL" id="CAD7012723.1"/>
    </source>
</evidence>